<evidence type="ECO:0000313" key="2">
    <source>
        <dbReference type="Proteomes" id="UP000821845"/>
    </source>
</evidence>
<gene>
    <name evidence="1" type="ORF">HPB50_019273</name>
</gene>
<name>A0ACB7RVI0_HYAAI</name>
<dbReference type="Proteomes" id="UP000821845">
    <property type="component" value="Chromosome 7"/>
</dbReference>
<accession>A0ACB7RVI0</accession>
<organism evidence="1 2">
    <name type="scientific">Hyalomma asiaticum</name>
    <name type="common">Tick</name>
    <dbReference type="NCBI Taxonomy" id="266040"/>
    <lineage>
        <taxon>Eukaryota</taxon>
        <taxon>Metazoa</taxon>
        <taxon>Ecdysozoa</taxon>
        <taxon>Arthropoda</taxon>
        <taxon>Chelicerata</taxon>
        <taxon>Arachnida</taxon>
        <taxon>Acari</taxon>
        <taxon>Parasitiformes</taxon>
        <taxon>Ixodida</taxon>
        <taxon>Ixodoidea</taxon>
        <taxon>Ixodidae</taxon>
        <taxon>Hyalomminae</taxon>
        <taxon>Hyalomma</taxon>
    </lineage>
</organism>
<comment type="caution">
    <text evidence="1">The sequence shown here is derived from an EMBL/GenBank/DDBJ whole genome shotgun (WGS) entry which is preliminary data.</text>
</comment>
<reference evidence="1" key="1">
    <citation type="submission" date="2020-05" db="EMBL/GenBank/DDBJ databases">
        <title>Large-scale comparative analyses of tick genomes elucidate their genetic diversity and vector capacities.</title>
        <authorList>
            <person name="Jia N."/>
            <person name="Wang J."/>
            <person name="Shi W."/>
            <person name="Du L."/>
            <person name="Sun Y."/>
            <person name="Zhan W."/>
            <person name="Jiang J."/>
            <person name="Wang Q."/>
            <person name="Zhang B."/>
            <person name="Ji P."/>
            <person name="Sakyi L.B."/>
            <person name="Cui X."/>
            <person name="Yuan T."/>
            <person name="Jiang B."/>
            <person name="Yang W."/>
            <person name="Lam T.T.-Y."/>
            <person name="Chang Q."/>
            <person name="Ding S."/>
            <person name="Wang X."/>
            <person name="Zhu J."/>
            <person name="Ruan X."/>
            <person name="Zhao L."/>
            <person name="Wei J."/>
            <person name="Que T."/>
            <person name="Du C."/>
            <person name="Cheng J."/>
            <person name="Dai P."/>
            <person name="Han X."/>
            <person name="Huang E."/>
            <person name="Gao Y."/>
            <person name="Liu J."/>
            <person name="Shao H."/>
            <person name="Ye R."/>
            <person name="Li L."/>
            <person name="Wei W."/>
            <person name="Wang X."/>
            <person name="Wang C."/>
            <person name="Yang T."/>
            <person name="Huo Q."/>
            <person name="Li W."/>
            <person name="Guo W."/>
            <person name="Chen H."/>
            <person name="Zhou L."/>
            <person name="Ni X."/>
            <person name="Tian J."/>
            <person name="Zhou Y."/>
            <person name="Sheng Y."/>
            <person name="Liu T."/>
            <person name="Pan Y."/>
            <person name="Xia L."/>
            <person name="Li J."/>
            <person name="Zhao F."/>
            <person name="Cao W."/>
        </authorList>
    </citation>
    <scope>NUCLEOTIDE SEQUENCE</scope>
    <source>
        <strain evidence="1">Hyas-2018</strain>
    </source>
</reference>
<dbReference type="EMBL" id="CM023487">
    <property type="protein sequence ID" value="KAH6926515.1"/>
    <property type="molecule type" value="Genomic_DNA"/>
</dbReference>
<proteinExistence type="predicted"/>
<sequence>MRPQPAAPSCWWRMAAPPAPPLPPTAAAAAAAAAAATAAASWGRVWPYQILIWSSSLEEPSVSSGVHPL</sequence>
<protein>
    <submittedName>
        <fullName evidence="1">Uncharacterized protein</fullName>
    </submittedName>
</protein>
<keyword evidence="2" id="KW-1185">Reference proteome</keyword>
<evidence type="ECO:0000313" key="1">
    <source>
        <dbReference type="EMBL" id="KAH6926515.1"/>
    </source>
</evidence>